<dbReference type="Pfam" id="PF07690">
    <property type="entry name" value="MFS_1"/>
    <property type="match status" value="1"/>
</dbReference>
<proteinExistence type="predicted"/>
<dbReference type="GO" id="GO:0008028">
    <property type="term" value="F:monocarboxylic acid transmembrane transporter activity"/>
    <property type="evidence" value="ECO:0007669"/>
    <property type="project" value="TreeGrafter"/>
</dbReference>
<dbReference type="PANTHER" id="PTHR11360:SF303">
    <property type="entry name" value="MAJOR FACILITATOR SUPERFAMILY (MFS) PROFILE DOMAIN-CONTAINING PROTEIN"/>
    <property type="match status" value="1"/>
</dbReference>
<dbReference type="Gene3D" id="1.20.1250.20">
    <property type="entry name" value="MFS general substrate transporter like domains"/>
    <property type="match status" value="1"/>
</dbReference>
<dbReference type="EMBL" id="CAXIEN010000394">
    <property type="protein sequence ID" value="CAL1296331.1"/>
    <property type="molecule type" value="Genomic_DNA"/>
</dbReference>
<feature type="transmembrane region" description="Helical" evidence="1">
    <location>
        <begin position="21"/>
        <end position="46"/>
    </location>
</feature>
<reference evidence="2 3" key="1">
    <citation type="submission" date="2024-04" db="EMBL/GenBank/DDBJ databases">
        <authorList>
            <person name="Rising A."/>
            <person name="Reimegard J."/>
            <person name="Sonavane S."/>
            <person name="Akerstrom W."/>
            <person name="Nylinder S."/>
            <person name="Hedman E."/>
            <person name="Kallberg Y."/>
        </authorList>
    </citation>
    <scope>NUCLEOTIDE SEQUENCE [LARGE SCALE GENOMIC DNA]</scope>
</reference>
<protein>
    <submittedName>
        <fullName evidence="2">Uncharacterized protein</fullName>
    </submittedName>
</protein>
<keyword evidence="1" id="KW-1133">Transmembrane helix</keyword>
<dbReference type="PANTHER" id="PTHR11360">
    <property type="entry name" value="MONOCARBOXYLATE TRANSPORTER"/>
    <property type="match status" value="1"/>
</dbReference>
<dbReference type="SUPFAM" id="SSF103473">
    <property type="entry name" value="MFS general substrate transporter"/>
    <property type="match status" value="1"/>
</dbReference>
<dbReference type="AlphaFoldDB" id="A0AAV2BKM1"/>
<gene>
    <name evidence="2" type="ORF">LARSCL_LOCUS19744</name>
</gene>
<evidence type="ECO:0000313" key="3">
    <source>
        <dbReference type="Proteomes" id="UP001497382"/>
    </source>
</evidence>
<feature type="transmembrane region" description="Helical" evidence="1">
    <location>
        <begin position="84"/>
        <end position="107"/>
    </location>
</feature>
<evidence type="ECO:0000256" key="1">
    <source>
        <dbReference type="SAM" id="Phobius"/>
    </source>
</evidence>
<feature type="transmembrane region" description="Helical" evidence="1">
    <location>
        <begin position="353"/>
        <end position="380"/>
    </location>
</feature>
<feature type="transmembrane region" description="Helical" evidence="1">
    <location>
        <begin position="392"/>
        <end position="409"/>
    </location>
</feature>
<dbReference type="InterPro" id="IPR050327">
    <property type="entry name" value="Proton-linked_MCT"/>
</dbReference>
<accession>A0AAV2BKM1</accession>
<name>A0AAV2BKM1_9ARAC</name>
<keyword evidence="1" id="KW-0812">Transmembrane</keyword>
<feature type="transmembrane region" description="Helical" evidence="1">
    <location>
        <begin position="421"/>
        <end position="442"/>
    </location>
</feature>
<feature type="transmembrane region" description="Helical" evidence="1">
    <location>
        <begin position="256"/>
        <end position="278"/>
    </location>
</feature>
<dbReference type="InterPro" id="IPR011701">
    <property type="entry name" value="MFS"/>
</dbReference>
<feature type="transmembrane region" description="Helical" evidence="1">
    <location>
        <begin position="114"/>
        <end position="136"/>
    </location>
</feature>
<dbReference type="Proteomes" id="UP001497382">
    <property type="component" value="Unassembled WGS sequence"/>
</dbReference>
<keyword evidence="3" id="KW-1185">Reference proteome</keyword>
<sequence length="452" mass="49550">MFCFKAFSKMKKLSQDDVNSLIAGFLGFVLYGLILGTTRLSSILFVEVITRYNVSREWASFPFILCHMTRNSIGPLVGFGIKLFGLPVVTVSGCLFSAVAIGGCFFAEDIIVITILWGIVYGISCGCGTLSIPHYLSLRFSEHLDKANGIALAGDSVGYFLLSITTHYSLATYGLSGTFLIISGVVLNSVPAALLMKFPKETNHETQNDSSTVKCQPQELPTTFKEANTCGKDAPTSNTNIIETTKNTSAICMFRVFLNPVYILIVVTQSAFIYSYTATFTILIDVSRDHGVSVDNDVYLYLTISVTELFGRLCLGSITDAGCLTKLNFTALGFIGMGLLYAIVIWVRGSAVIMLFGFFFGLVAGGTSVVSGGLVTFYIEKEYHDIAIPSRYILYSPASFTQAPLIGYFRDTLQSYNGLFYILISICFVNSLICLLIPQIFVDRKKQENETN</sequence>
<feature type="transmembrane region" description="Helical" evidence="1">
    <location>
        <begin position="327"/>
        <end position="347"/>
    </location>
</feature>
<organism evidence="2 3">
    <name type="scientific">Larinioides sclopetarius</name>
    <dbReference type="NCBI Taxonomy" id="280406"/>
    <lineage>
        <taxon>Eukaryota</taxon>
        <taxon>Metazoa</taxon>
        <taxon>Ecdysozoa</taxon>
        <taxon>Arthropoda</taxon>
        <taxon>Chelicerata</taxon>
        <taxon>Arachnida</taxon>
        <taxon>Araneae</taxon>
        <taxon>Araneomorphae</taxon>
        <taxon>Entelegynae</taxon>
        <taxon>Araneoidea</taxon>
        <taxon>Araneidae</taxon>
        <taxon>Larinioides</taxon>
    </lineage>
</organism>
<feature type="transmembrane region" description="Helical" evidence="1">
    <location>
        <begin position="170"/>
        <end position="190"/>
    </location>
</feature>
<dbReference type="InterPro" id="IPR036259">
    <property type="entry name" value="MFS_trans_sf"/>
</dbReference>
<feature type="transmembrane region" description="Helical" evidence="1">
    <location>
        <begin position="298"/>
        <end position="315"/>
    </location>
</feature>
<comment type="caution">
    <text evidence="2">The sequence shown here is derived from an EMBL/GenBank/DDBJ whole genome shotgun (WGS) entry which is preliminary data.</text>
</comment>
<keyword evidence="1" id="KW-0472">Membrane</keyword>
<evidence type="ECO:0000313" key="2">
    <source>
        <dbReference type="EMBL" id="CAL1296331.1"/>
    </source>
</evidence>